<reference evidence="1 2" key="1">
    <citation type="submission" date="2018-10" db="EMBL/GenBank/DDBJ databases">
        <title>Transmission dynamics of multidrug resistant bacteria on intensive care unit surfaces.</title>
        <authorList>
            <person name="D'Souza A.W."/>
            <person name="Potter R.F."/>
            <person name="Wallace M."/>
            <person name="Shupe A."/>
            <person name="Patel S."/>
            <person name="Sun S."/>
            <person name="Gul D."/>
            <person name="Kwon J.H."/>
            <person name="Andleeb S."/>
            <person name="Burnham C.-A.D."/>
            <person name="Dantas G."/>
        </authorList>
    </citation>
    <scope>NUCLEOTIDE SEQUENCE [LARGE SCALE GENOMIC DNA]</scope>
    <source>
        <strain evidence="1 2">EC_073</strain>
    </source>
</reference>
<evidence type="ECO:0000313" key="2">
    <source>
        <dbReference type="Proteomes" id="UP000275321"/>
    </source>
</evidence>
<dbReference type="EMBL" id="RHWT01000058">
    <property type="protein sequence ID" value="RSB25147.1"/>
    <property type="molecule type" value="Genomic_DNA"/>
</dbReference>
<evidence type="ECO:0000313" key="1">
    <source>
        <dbReference type="EMBL" id="RSB25147.1"/>
    </source>
</evidence>
<sequence length="70" mass="8279">MCRLLKAVRLNWRKQQGAWGSRAELDEAAHRYTQRLAEGIMDNGIFIGGDEQNSYRLYNYAEKHYAWAMR</sequence>
<accession>A0A3R8YVQ2</accession>
<dbReference type="Proteomes" id="UP000275321">
    <property type="component" value="Unassembled WGS sequence"/>
</dbReference>
<dbReference type="AlphaFoldDB" id="A0A3R8YVQ2"/>
<name>A0A3R8YVQ2_ENTCL</name>
<protein>
    <submittedName>
        <fullName evidence="1">Uncharacterized protein</fullName>
    </submittedName>
</protein>
<comment type="caution">
    <text evidence="1">The sequence shown here is derived from an EMBL/GenBank/DDBJ whole genome shotgun (WGS) entry which is preliminary data.</text>
</comment>
<proteinExistence type="predicted"/>
<organism evidence="1 2">
    <name type="scientific">Enterobacter cloacae</name>
    <dbReference type="NCBI Taxonomy" id="550"/>
    <lineage>
        <taxon>Bacteria</taxon>
        <taxon>Pseudomonadati</taxon>
        <taxon>Pseudomonadota</taxon>
        <taxon>Gammaproteobacteria</taxon>
        <taxon>Enterobacterales</taxon>
        <taxon>Enterobacteriaceae</taxon>
        <taxon>Enterobacter</taxon>
        <taxon>Enterobacter cloacae complex</taxon>
    </lineage>
</organism>
<gene>
    <name evidence="1" type="ORF">EGK68_24425</name>
</gene>